<evidence type="ECO:0000256" key="9">
    <source>
        <dbReference type="ARBA" id="ARBA00047353"/>
    </source>
</evidence>
<dbReference type="GO" id="GO:0016094">
    <property type="term" value="P:polyprenol biosynthetic process"/>
    <property type="evidence" value="ECO:0007669"/>
    <property type="project" value="TreeGrafter"/>
</dbReference>
<organism evidence="13 14">
    <name type="scientific">Daphnia magna</name>
    <dbReference type="NCBI Taxonomy" id="35525"/>
    <lineage>
        <taxon>Eukaryota</taxon>
        <taxon>Metazoa</taxon>
        <taxon>Ecdysozoa</taxon>
        <taxon>Arthropoda</taxon>
        <taxon>Crustacea</taxon>
        <taxon>Branchiopoda</taxon>
        <taxon>Diplostraca</taxon>
        <taxon>Cladocera</taxon>
        <taxon>Anomopoda</taxon>
        <taxon>Daphniidae</taxon>
        <taxon>Daphnia</taxon>
    </lineage>
</organism>
<evidence type="ECO:0000256" key="7">
    <source>
        <dbReference type="ARBA" id="ARBA00022842"/>
    </source>
</evidence>
<keyword evidence="14" id="KW-1185">Reference proteome</keyword>
<evidence type="ECO:0000256" key="11">
    <source>
        <dbReference type="ARBA" id="ARBA00064670"/>
    </source>
</evidence>
<dbReference type="SUPFAM" id="SSF64005">
    <property type="entry name" value="Undecaprenyl diphosphate synthase"/>
    <property type="match status" value="1"/>
</dbReference>
<sequence>MSWIQESKLKWYETLAVNVLKCGSIPKHVAFIMDGNRRFANKSGVKKIEGHSKGFDKLTEVLHWCLLLGVNEVTVYAFSIENFRRSEEEVDQLMSLAREKFKRLLEEKDKLNEHGISIRVIGNIGLLPADLQKLVVESMESTKSNTEAVLNIAFSYTSREEMTHAVREVAWGVQEDLLKIDDITEDLIQKCLYTRHSLQPDLLIRTSGEVRLSDFLLWQTTCCTLYFTPVLWPEFSIWDLCRSILHYQKNLPVLEKALKNSCDGRRQPISENMDRIEKFLSQMEVKESRTRNQILTQA</sequence>
<dbReference type="EMBL" id="LRGB01002008">
    <property type="protein sequence ID" value="KZS09677.1"/>
    <property type="molecule type" value="Genomic_DNA"/>
</dbReference>
<comment type="cofactor">
    <cofactor evidence="1">
        <name>Mg(2+)</name>
        <dbReference type="ChEBI" id="CHEBI:18420"/>
    </cofactor>
</comment>
<dbReference type="NCBIfam" id="TIGR00055">
    <property type="entry name" value="uppS"/>
    <property type="match status" value="1"/>
</dbReference>
<dbReference type="GO" id="GO:1904423">
    <property type="term" value="C:dehydrodolichyl diphosphate synthase complex"/>
    <property type="evidence" value="ECO:0007669"/>
    <property type="project" value="TreeGrafter"/>
</dbReference>
<dbReference type="InterPro" id="IPR036424">
    <property type="entry name" value="UPP_synth-like_sf"/>
</dbReference>
<accession>A0A164SJ12</accession>
<keyword evidence="8" id="KW-0472">Membrane</keyword>
<evidence type="ECO:0000256" key="10">
    <source>
        <dbReference type="ARBA" id="ARBA00058504"/>
    </source>
</evidence>
<dbReference type="InterPro" id="IPR001441">
    <property type="entry name" value="UPP_synth-like"/>
</dbReference>
<proteinExistence type="inferred from homology"/>
<keyword evidence="5 12" id="KW-0808">Transferase</keyword>
<dbReference type="CDD" id="cd00475">
    <property type="entry name" value="Cis_IPPS"/>
    <property type="match status" value="1"/>
</dbReference>
<evidence type="ECO:0000256" key="4">
    <source>
        <dbReference type="ARBA" id="ARBA00005432"/>
    </source>
</evidence>
<dbReference type="PROSITE" id="PS01066">
    <property type="entry name" value="UPP_SYNTHASE"/>
    <property type="match status" value="1"/>
</dbReference>
<dbReference type="AlphaFoldDB" id="A0A164SJ12"/>
<dbReference type="FunFam" id="3.40.1180.10:FF:000002">
    <property type="entry name" value="Alkyl transferase"/>
    <property type="match status" value="1"/>
</dbReference>
<dbReference type="STRING" id="35525.A0A164SJ12"/>
<reference evidence="13 14" key="1">
    <citation type="submission" date="2016-03" db="EMBL/GenBank/DDBJ databases">
        <title>EvidentialGene: Evidence-directed Construction of Genes on Genomes.</title>
        <authorList>
            <person name="Gilbert D.G."/>
            <person name="Choi J.-H."/>
            <person name="Mockaitis K."/>
            <person name="Colbourne J."/>
            <person name="Pfrender M."/>
        </authorList>
    </citation>
    <scope>NUCLEOTIDE SEQUENCE [LARGE SCALE GENOMIC DNA]</scope>
    <source>
        <strain evidence="13 14">Xinb3</strain>
        <tissue evidence="13">Complete organism</tissue>
    </source>
</reference>
<keyword evidence="6" id="KW-0256">Endoplasmic reticulum</keyword>
<evidence type="ECO:0000256" key="5">
    <source>
        <dbReference type="ARBA" id="ARBA00022679"/>
    </source>
</evidence>
<name>A0A164SJ12_9CRUS</name>
<comment type="function">
    <text evidence="10">With NUS1, forms the dehydrodolichyl diphosphate synthase (DDS) complex, an essential component of the dolichol monophosphate (Dol-P) biosynthetic machinery. Adds multiple copies of isopentenyl pyrophosphate (IPP) to farnesyl pyrophosphate (FPP) to produce dehydrodolichyl diphosphate (Dedol-PP), a precursor of dolichol which is utilized as a sugar carrier in protein glycosylation in the endoplasmic reticulum (ER).</text>
</comment>
<evidence type="ECO:0000256" key="3">
    <source>
        <dbReference type="ARBA" id="ARBA00004922"/>
    </source>
</evidence>
<dbReference type="PANTHER" id="PTHR10291">
    <property type="entry name" value="DEHYDRODOLICHYL DIPHOSPHATE SYNTHASE FAMILY MEMBER"/>
    <property type="match status" value="1"/>
</dbReference>
<comment type="subunit">
    <text evidence="11">Forms an active dehydrodolichyl diphosphate synthase complex with NUS1.</text>
</comment>
<dbReference type="InterPro" id="IPR018520">
    <property type="entry name" value="UPP_synth-like_CS"/>
</dbReference>
<dbReference type="HAMAP" id="MF_01139">
    <property type="entry name" value="ISPT"/>
    <property type="match status" value="1"/>
</dbReference>
<comment type="pathway">
    <text evidence="3">Protein modification; protein glycosylation.</text>
</comment>
<dbReference type="Pfam" id="PF01255">
    <property type="entry name" value="Prenyltransf"/>
    <property type="match status" value="1"/>
</dbReference>
<dbReference type="PANTHER" id="PTHR10291:SF43">
    <property type="entry name" value="DEHYDRODOLICHYL DIPHOSPHATE SYNTHASE COMPLEX SUBUNIT DHDDS"/>
    <property type="match status" value="1"/>
</dbReference>
<protein>
    <recommendedName>
        <fullName evidence="12">Alkyl transferase</fullName>
        <ecNumber evidence="12">2.5.1.-</ecNumber>
    </recommendedName>
</protein>
<evidence type="ECO:0000256" key="1">
    <source>
        <dbReference type="ARBA" id="ARBA00001946"/>
    </source>
</evidence>
<evidence type="ECO:0000313" key="14">
    <source>
        <dbReference type="Proteomes" id="UP000076858"/>
    </source>
</evidence>
<dbReference type="GO" id="GO:0045547">
    <property type="term" value="F:ditrans,polycis-polyprenyl diphosphate synthase [(2E,6E)-farnesyl diphosphate specific] activity"/>
    <property type="evidence" value="ECO:0007669"/>
    <property type="project" value="UniProtKB-EC"/>
</dbReference>
<comment type="similarity">
    <text evidence="4 12">Belongs to the UPP synthase family.</text>
</comment>
<dbReference type="OrthoDB" id="4173905at2759"/>
<evidence type="ECO:0000313" key="13">
    <source>
        <dbReference type="EMBL" id="KZS09677.1"/>
    </source>
</evidence>
<keyword evidence="7" id="KW-0460">Magnesium</keyword>
<comment type="caution">
    <text evidence="13">The sequence shown here is derived from an EMBL/GenBank/DDBJ whole genome shotgun (WGS) entry which is preliminary data.</text>
</comment>
<comment type="catalytic activity">
    <reaction evidence="9">
        <text>n isopentenyl diphosphate + (2E,6E)-farnesyl diphosphate = a di-trans,poly-cis-polyprenyl diphosphate + n diphosphate</text>
        <dbReference type="Rhea" id="RHEA:53008"/>
        <dbReference type="Rhea" id="RHEA-COMP:19494"/>
        <dbReference type="ChEBI" id="CHEBI:33019"/>
        <dbReference type="ChEBI" id="CHEBI:128769"/>
        <dbReference type="ChEBI" id="CHEBI:136960"/>
        <dbReference type="ChEBI" id="CHEBI:175763"/>
        <dbReference type="EC" id="2.5.1.87"/>
    </reaction>
</comment>
<dbReference type="Gene3D" id="3.40.1180.10">
    <property type="entry name" value="Decaprenyl diphosphate synthase-like"/>
    <property type="match status" value="1"/>
</dbReference>
<evidence type="ECO:0000256" key="2">
    <source>
        <dbReference type="ARBA" id="ARBA00004406"/>
    </source>
</evidence>
<dbReference type="GO" id="GO:0005789">
    <property type="term" value="C:endoplasmic reticulum membrane"/>
    <property type="evidence" value="ECO:0007669"/>
    <property type="project" value="UniProtKB-SubCell"/>
</dbReference>
<gene>
    <name evidence="13" type="ORF">APZ42_026040</name>
</gene>
<dbReference type="EC" id="2.5.1.-" evidence="12"/>
<evidence type="ECO:0000256" key="8">
    <source>
        <dbReference type="ARBA" id="ARBA00023136"/>
    </source>
</evidence>
<evidence type="ECO:0000256" key="6">
    <source>
        <dbReference type="ARBA" id="ARBA00022824"/>
    </source>
</evidence>
<evidence type="ECO:0000256" key="12">
    <source>
        <dbReference type="RuleBase" id="RU363018"/>
    </source>
</evidence>
<comment type="subcellular location">
    <subcellularLocation>
        <location evidence="2">Endoplasmic reticulum membrane</location>
        <topology evidence="2">Peripheral membrane protein</topology>
    </subcellularLocation>
</comment>
<dbReference type="Proteomes" id="UP000076858">
    <property type="component" value="Unassembled WGS sequence"/>
</dbReference>